<dbReference type="Proteomes" id="UP000722791">
    <property type="component" value="Unassembled WGS sequence"/>
</dbReference>
<evidence type="ECO:0000313" key="2">
    <source>
        <dbReference type="EMBL" id="GIM08782.1"/>
    </source>
</evidence>
<feature type="region of interest" description="Disordered" evidence="1">
    <location>
        <begin position="1036"/>
        <end position="1084"/>
    </location>
</feature>
<name>A0A8J4GL01_9CHLO</name>
<feature type="compositionally biased region" description="Gly residues" evidence="1">
    <location>
        <begin position="1871"/>
        <end position="1885"/>
    </location>
</feature>
<feature type="region of interest" description="Disordered" evidence="1">
    <location>
        <begin position="1856"/>
        <end position="1886"/>
    </location>
</feature>
<feature type="region of interest" description="Disordered" evidence="1">
    <location>
        <begin position="2025"/>
        <end position="2048"/>
    </location>
</feature>
<feature type="compositionally biased region" description="Low complexity" evidence="1">
    <location>
        <begin position="1072"/>
        <end position="1084"/>
    </location>
</feature>
<feature type="region of interest" description="Disordered" evidence="1">
    <location>
        <begin position="2436"/>
        <end position="2461"/>
    </location>
</feature>
<feature type="region of interest" description="Disordered" evidence="1">
    <location>
        <begin position="2561"/>
        <end position="2582"/>
    </location>
</feature>
<feature type="compositionally biased region" description="Gly residues" evidence="1">
    <location>
        <begin position="1059"/>
        <end position="1071"/>
    </location>
</feature>
<evidence type="ECO:0000256" key="1">
    <source>
        <dbReference type="SAM" id="MobiDB-lite"/>
    </source>
</evidence>
<feature type="compositionally biased region" description="Polar residues" evidence="1">
    <location>
        <begin position="1038"/>
        <end position="1050"/>
    </location>
</feature>
<accession>A0A8J4GL01</accession>
<reference evidence="2" key="1">
    <citation type="journal article" date="2021" name="Proc. Natl. Acad. Sci. U.S.A.">
        <title>Three genomes in the algal genus Volvox reveal the fate of a haploid sex-determining region after a transition to homothallism.</title>
        <authorList>
            <person name="Yamamoto K."/>
            <person name="Hamaji T."/>
            <person name="Kawai-Toyooka H."/>
            <person name="Matsuzaki R."/>
            <person name="Takahashi F."/>
            <person name="Nishimura Y."/>
            <person name="Kawachi M."/>
            <person name="Noguchi H."/>
            <person name="Minakuchi Y."/>
            <person name="Umen J.G."/>
            <person name="Toyoda A."/>
            <person name="Nozaki H."/>
        </authorList>
    </citation>
    <scope>NUCLEOTIDE SEQUENCE</scope>
    <source>
        <strain evidence="2">NIES-3785</strain>
    </source>
</reference>
<comment type="caution">
    <text evidence="2">The sequence shown here is derived from an EMBL/GenBank/DDBJ whole genome shotgun (WGS) entry which is preliminary data.</text>
</comment>
<gene>
    <name evidence="2" type="ORF">Vretimale_12776</name>
</gene>
<proteinExistence type="predicted"/>
<protein>
    <submittedName>
        <fullName evidence="2">Uncharacterized protein</fullName>
    </submittedName>
</protein>
<feature type="region of interest" description="Disordered" evidence="1">
    <location>
        <begin position="1898"/>
        <end position="1935"/>
    </location>
</feature>
<organism evidence="2 3">
    <name type="scientific">Volvox reticuliferus</name>
    <dbReference type="NCBI Taxonomy" id="1737510"/>
    <lineage>
        <taxon>Eukaryota</taxon>
        <taxon>Viridiplantae</taxon>
        <taxon>Chlorophyta</taxon>
        <taxon>core chlorophytes</taxon>
        <taxon>Chlorophyceae</taxon>
        <taxon>CS clade</taxon>
        <taxon>Chlamydomonadales</taxon>
        <taxon>Volvocaceae</taxon>
        <taxon>Volvox</taxon>
    </lineage>
</organism>
<evidence type="ECO:0000313" key="3">
    <source>
        <dbReference type="Proteomes" id="UP000722791"/>
    </source>
</evidence>
<dbReference type="EMBL" id="BNCQ01000028">
    <property type="protein sequence ID" value="GIM08782.1"/>
    <property type="molecule type" value="Genomic_DNA"/>
</dbReference>
<feature type="compositionally biased region" description="Low complexity" evidence="1">
    <location>
        <begin position="2565"/>
        <end position="2582"/>
    </location>
</feature>
<sequence length="2784" mass="292468">MARSRPGEESSGEALYSLLSQAGMAAALSYDEEYNLRLTLDERLKLAGFGNNIGAVDGAAGLLPGDPLLLKLTQDAIAAHRAPVIQPLLSYMTAEQLDALPSAEALWPGLLAAIVRKMYGSRGAVSGSAAAADVTVQYATAAATWYSTPVLTAAEASAICLRVLHLCERLRKRGGACGEVPSERLSWLEARALLPLTKAAVHRAVVAAAAAATGGGMDVASAAPCATILRGPEAAEAAAEAAALTGRLLRCLAERGLPLHFHVSCLPRSSQAAPPACSPDGDQLGPALPPLANNLGTVLEKLVCDVLHLAPNPPELFASGGALAGVLDPVAQARWLAEAMMTRGSLPADSSDVDWAASYRDTGRDPAQLSEEVELDVTGPGASSQYGWEAPDDDVVLVVTHKAVKHISVLVYDIATESYYRQNGREVDIDINLEGLGATFQMEIHLPTGLPSLQRCRRLVHLPQLKGRRGMWVVEVQGGGLHSRALVQRGSLTAVVRCRSEGMALTLFRADGTPVPEPRVWLDGRLYSPASSVDTASGRQEGDVAATPAAREVMVPYRADGFCSANAVLVDGGGAGPDGHNFASLMMFVHETEQYEFTCGMLFEPESAAAGGRGGSVPLVLQPCLTIGGWPAPLELLQDVTLVVEVQDFDSAAGTGGPRRQTIQDWNPGDGLRPAVVQVRLPDRPSHVSAVLTARLRRLGRGSDGEPSYQTFRVTKQWDLNQSDLSPCEIRDLHMTRGSSGNYLLRVLGKAGEPHPGVHVVVALTHVFSALHEPPISATLTAALTGSGSDAGEDDAAVDVSEGGLVIRQNMTTDANGTIDLGHLYGVTAIAAGMEMFRPGAHGIGGGDGLCVAGKRRRRYCWQLPFRSNGRHGINDVPTPAQSTYCGAPKHLIIRALACGGQYTVQCTIPCSLGSGGVLVPELAVDRGDDVVATQTQPLLHRRLGVALVTLAAGPALRSPAVKVFKVRSPLLRPLHGMWGSGLEVSERLDEQQHVLIRRGHIEIGGLAAGVYLLLIARLGLSALLLVYDGPVVGPADTPSTAPPSKQATDASREETGGATAGDGGGGGAGAGAAPARPSGAAAPPTAAGTIGGFVLYRGLVAPISEPQPLQVSELRASVTEGVTARLTGSTEQLRAANVVLVVSRFETHRGSRWDIGAGTLLARSDLTTRAGVTFGVPPPDAYQSGRRQGDEVRYILERRRLMSEGRVRPIPALVDRPSLLVQPWKVQEAATRVREARKGESFAAASRYQLQADFDPRGPPAAFLCALQQQQVSRALLQTAGEGSKHESHAMSHAISQHEDAGSLGLAFCPPAVVLVDVPVQPDGLIRVTAKQLAAAVATVVTPAGVGMTASDPWVAAGHRLVRIIAYTAPAGIPRGDLGCYMHCEEQAAVKGVPAPSWSDPRVTTALQRPFPAGSSCLERRTCHALQPGSNLVIADAATAKMQLYGTVSRVWALYGCLLGISPRDHPIPYDKSMDDTSVWNEFSCVGSWMSLSRDAKLERYSQLACRELAFFCYCHDPEFFRTAILPGLRARLPSSRNCLDCWMAGVRGRELVETWGVPHRYAKLTPLERILLAWEEDLEVAAEPAAAAMVVEGTSFPRLARLAADMRARVRNKIVHAGVPRCNAHMAAEIMRRRFEVALNGPGDDHQKASEGPEGSAVVLSQMGLPATVVAAAAVEQPQSPRGMLAAAMPLPAASPPPALPRINVMTRRSRAMTAAEVYKAPPVTQQWAEAGWFRKPPAHQPEPERISPESEFWADLAEHLSRGAGFGFGFGFGFKPEPETLATGAPRAATFLPRRLEFAGWTFSDALLATAVVGVPWGESPPQSAAQGTRLTLTATAPIIAYVRQTAAVPPAATAARGASPETPAPQAGGGGGSSSGRGGPNGIIVIQKLLDPNLDPNEVSQKRPPAPGSPALGASVAGGDGSIDNEYDGEGDEEYLQQNQEGVEVVNGSPLAYGRLYCYSVVVTNTGPNHVRMEVTVQAPEGAVALGGRPALWISSVEVLPYNAQKLPLFYFYFPQPGDETQRPPSPGVLSVGGADDNAGGGNEDGGDRAMWFDAFPAAASARGRVWAVALDQVPRLQVLQSLPHQVIDVGNLATSALDTWSWPRVAALPPTPEADAWRLRYLAEGDLSNVDLGLMLWRCRDPGFWKGAVATLRRRRVWDHRLWSYAVLHRDRGGLLEWLPSLEPLKRALGDLAPAAGGGGGGGEDGHSSTGNAEGVAAGTLWMSTDRAPHLEYWPLVNPRAHLLGGKRATLNAEVERTWRALLERMVAMNTSGREHCTEDLLAVAYYLILQDRPAEAAALMDRIESRIGTTPASESSAATHQAMQLCYLRAWLTLSDPGSSAGDLWSAAAAVRQWCVAGGQVGTAAASDGAPAVGGAAPSLASSAPAATAAAGRLVLEPRWQSRLVAMVDELEAAANVAAGGAVAVGATEGPAKDGAADAAGAGKGGGDSRGGARVQPTAPELLLYDSPDGNPGAVVLEASGLQKVTLAAHFMDLELLFSMSPFDTMLRAMSDRNWGGGAAGGRAGVTGNSKGGSGKFPILRPAVSITFDLQELAKHHQSSPSSSSPPSVESAAGAVGSSAGGWQMLDVSSSGGGLAVGTIKLLIQPHVLVKNQNSATGSVLAAAGSSPSSSGRGSGTGGAMLLEVFAAAPATPASAAVSGCEGDGEGPCVRMTTPLQKSLAWYHSEMRMAVQKAQGVLVVTNRYSGIPVPGAYVKVYVMMRGGQPFGEFYKDGYTDRRGRMDFWTQTVAPDNKIRSVAILVSHPDLGSLVEHTDPPLH</sequence>